<feature type="compositionally biased region" description="Low complexity" evidence="4">
    <location>
        <begin position="20"/>
        <end position="32"/>
    </location>
</feature>
<evidence type="ECO:0000256" key="4">
    <source>
        <dbReference type="SAM" id="MobiDB-lite"/>
    </source>
</evidence>
<keyword evidence="1" id="KW-0285">Flavoprotein</keyword>
<keyword evidence="2" id="KW-0288">FMN</keyword>
<name>A0A9P8EQ80_AURME</name>
<dbReference type="AlphaFoldDB" id="A0A9P8EQ80"/>
<dbReference type="Gene3D" id="3.20.20.70">
    <property type="entry name" value="Aldolase class I"/>
    <property type="match status" value="1"/>
</dbReference>
<dbReference type="Pfam" id="PF03060">
    <property type="entry name" value="NMO"/>
    <property type="match status" value="1"/>
</dbReference>
<feature type="region of interest" description="Disordered" evidence="4">
    <location>
        <begin position="908"/>
        <end position="951"/>
    </location>
</feature>
<dbReference type="OrthoDB" id="412383at2759"/>
<comment type="caution">
    <text evidence="6">The sequence shown here is derived from an EMBL/GenBank/DDBJ whole genome shotgun (WGS) entry which is preliminary data.</text>
</comment>
<feature type="region of interest" description="Disordered" evidence="4">
    <location>
        <begin position="1"/>
        <end position="112"/>
    </location>
</feature>
<feature type="non-terminal residue" evidence="6">
    <location>
        <position position="1"/>
    </location>
</feature>
<feature type="transmembrane region" description="Helical" evidence="5">
    <location>
        <begin position="124"/>
        <end position="145"/>
    </location>
</feature>
<reference evidence="6" key="2">
    <citation type="submission" date="2021-08" db="EMBL/GenBank/DDBJ databases">
        <authorList>
            <person name="Gostincar C."/>
            <person name="Sun X."/>
            <person name="Song Z."/>
            <person name="Gunde-Cimerman N."/>
        </authorList>
    </citation>
    <scope>NUCLEOTIDE SEQUENCE</scope>
    <source>
        <strain evidence="6">EXF-9911</strain>
    </source>
</reference>
<protein>
    <submittedName>
        <fullName evidence="6">2-nitropropane dioxygenase</fullName>
    </submittedName>
</protein>
<keyword evidence="5" id="KW-1133">Transmembrane helix</keyword>
<dbReference type="SUPFAM" id="SSF51412">
    <property type="entry name" value="Inosine monophosphate dehydrogenase (IMPDH)"/>
    <property type="match status" value="1"/>
</dbReference>
<organism evidence="6 7">
    <name type="scientific">Aureobasidium melanogenum</name>
    <name type="common">Aureobasidium pullulans var. melanogenum</name>
    <dbReference type="NCBI Taxonomy" id="46634"/>
    <lineage>
        <taxon>Eukaryota</taxon>
        <taxon>Fungi</taxon>
        <taxon>Dikarya</taxon>
        <taxon>Ascomycota</taxon>
        <taxon>Pezizomycotina</taxon>
        <taxon>Dothideomycetes</taxon>
        <taxon>Dothideomycetidae</taxon>
        <taxon>Dothideales</taxon>
        <taxon>Saccotheciaceae</taxon>
        <taxon>Aureobasidium</taxon>
    </lineage>
</organism>
<accession>A0A9P8EQ80</accession>
<dbReference type="CDD" id="cd04730">
    <property type="entry name" value="NPD_like"/>
    <property type="match status" value="1"/>
</dbReference>
<dbReference type="PANTHER" id="PTHR32332">
    <property type="entry name" value="2-NITROPROPANE DIOXYGENASE"/>
    <property type="match status" value="1"/>
</dbReference>
<dbReference type="EMBL" id="JAHFXF010000103">
    <property type="protein sequence ID" value="KAG9696383.1"/>
    <property type="molecule type" value="Genomic_DNA"/>
</dbReference>
<gene>
    <name evidence="6" type="ORF">KCU76_g3769</name>
</gene>
<dbReference type="PANTHER" id="PTHR32332:SF28">
    <property type="entry name" value="DIOXYGENASE FAMILY OXIDOREDUCTASE, PUTATIVE (AFU_ORTHOLOGUE AFUA_5G09600)-RELATED"/>
    <property type="match status" value="1"/>
</dbReference>
<feature type="compositionally biased region" description="Acidic residues" evidence="4">
    <location>
        <begin position="8"/>
        <end position="19"/>
    </location>
</feature>
<evidence type="ECO:0000256" key="5">
    <source>
        <dbReference type="SAM" id="Phobius"/>
    </source>
</evidence>
<evidence type="ECO:0000256" key="3">
    <source>
        <dbReference type="ARBA" id="ARBA00023002"/>
    </source>
</evidence>
<evidence type="ECO:0000256" key="2">
    <source>
        <dbReference type="ARBA" id="ARBA00022643"/>
    </source>
</evidence>
<evidence type="ECO:0000313" key="7">
    <source>
        <dbReference type="Proteomes" id="UP000779574"/>
    </source>
</evidence>
<reference evidence="6" key="1">
    <citation type="journal article" date="2021" name="J Fungi (Basel)">
        <title>Virulence traits and population genomics of the black yeast Aureobasidium melanogenum.</title>
        <authorList>
            <person name="Cernosa A."/>
            <person name="Sun X."/>
            <person name="Gostincar C."/>
            <person name="Fang C."/>
            <person name="Gunde-Cimerman N."/>
            <person name="Song Z."/>
        </authorList>
    </citation>
    <scope>NUCLEOTIDE SEQUENCE</scope>
    <source>
        <strain evidence="6">EXF-9911</strain>
    </source>
</reference>
<evidence type="ECO:0000256" key="1">
    <source>
        <dbReference type="ARBA" id="ARBA00022630"/>
    </source>
</evidence>
<dbReference type="Proteomes" id="UP000779574">
    <property type="component" value="Unassembled WGS sequence"/>
</dbReference>
<sequence length="951" mass="103562">MVSAVHDDDTDYSDLDEEAASAAPASRHPSGPKNRERLSERTPLLSTSPPPPAYADVTRLYGTPPYVARNESNAVQPNELHHQDATTSAYTRTEEPQSMGDPERDAQDGKKVTKKRKVLTNRKALACLIFVLTCSLIGLVTVTTVKHDKSQDSNSGNGSPSPADGFPHYMRCNYGSVSDPQTWSFESPRSFSFVEITEGAHNPSSDITGQVRLMLGQEDQEHPILTELRIAKSAAAQNSHFKVDYTGESLRLNAPAYSPSSYRACMEIDLRIWIKPGAQLEHLEIATEHLDIRVEPGLFPPSLETTRSGQGDAYYISNNTDFITVVGSFYAAYWESGRETRIDTVSGSISGRFALKDVLSIKTVSGNININVEPKPESPIDPRPASFDAVTVSGSIKAIFPMSSTIAEIPPRFYHTKVESRSGSVHGDYIHGINTDITTSSGSIDVNVLPYSSKSTGSWLRTESAVGGIHVNVLPPYEEPQDVMGHLRSVHKTKSGSLHIKYPQQWEGKIEAVTMSGSVKLRGKDVEVLKRWSGPVGAHVIAKKGEASSAIDLSTSSGSVDATIDVHFCSSQIAKKLKMPFNTALTRKLGIKVPVVQGGMMWVGYAELASAVSNAGGLGILTALTQPSPEDLRKEIRRCRRMTSKPFGVNLTLLPALQPPDYPAYARVIIEEGIRIVETAGNNPAPVIKQLKSANPPIIILHKCTTVRHALSAIKLGVDFLSIDGMECAGHVGETDITNFILLSRARQELNVPFIASGGFADGQGLAAALSLGAEGINMGTRFMCTVEAPIHQNIKESIVKAQETDTELILRRWRNTSRMFSNKVAREAIKIERESPTGKFEEVAPYVSGKRGREVFLNGDPEHGVWTAGQVIGLIHDIPTCADLITRIEREALETINKAKSLYVDELPESDMEGKPIQDPSAKPKSEHGSVRPKENNPEAQVWGIGKSKL</sequence>
<keyword evidence="6" id="KW-0223">Dioxygenase</keyword>
<feature type="compositionally biased region" description="Basic and acidic residues" evidence="4">
    <location>
        <begin position="101"/>
        <end position="111"/>
    </location>
</feature>
<dbReference type="InterPro" id="IPR004136">
    <property type="entry name" value="NMO"/>
</dbReference>
<proteinExistence type="predicted"/>
<dbReference type="InterPro" id="IPR013785">
    <property type="entry name" value="Aldolase_TIM"/>
</dbReference>
<keyword evidence="5" id="KW-0472">Membrane</keyword>
<feature type="compositionally biased region" description="Basic and acidic residues" evidence="4">
    <location>
        <begin position="913"/>
        <end position="938"/>
    </location>
</feature>
<dbReference type="GO" id="GO:0018580">
    <property type="term" value="F:nitronate monooxygenase activity"/>
    <property type="evidence" value="ECO:0007669"/>
    <property type="project" value="InterPro"/>
</dbReference>
<evidence type="ECO:0000313" key="6">
    <source>
        <dbReference type="EMBL" id="KAG9696383.1"/>
    </source>
</evidence>
<dbReference type="GO" id="GO:0051213">
    <property type="term" value="F:dioxygenase activity"/>
    <property type="evidence" value="ECO:0007669"/>
    <property type="project" value="UniProtKB-KW"/>
</dbReference>
<keyword evidence="3" id="KW-0560">Oxidoreductase</keyword>
<keyword evidence="5" id="KW-0812">Transmembrane</keyword>